<dbReference type="EMBL" id="LCMI01000003">
    <property type="protein sequence ID" value="KKU33547.1"/>
    <property type="molecule type" value="Genomic_DNA"/>
</dbReference>
<evidence type="ECO:0000313" key="1">
    <source>
        <dbReference type="EMBL" id="KKU33547.1"/>
    </source>
</evidence>
<dbReference type="AlphaFoldDB" id="A0A0G1PLG9"/>
<sequence length="68" mass="7484">MLRIPVNYNRGTMSLGLGRNGKGKYTGEGDGNAENLLLIKSVFKNKIGDDGEERRIGARDGRNYRALS</sequence>
<accession>A0A0G1PLG9</accession>
<proteinExistence type="predicted"/>
<name>A0A0G1PLG9_9BACT</name>
<dbReference type="Proteomes" id="UP000034794">
    <property type="component" value="Unassembled WGS sequence"/>
</dbReference>
<gene>
    <name evidence="1" type="ORF">UX47_C0003G0070</name>
</gene>
<protein>
    <submittedName>
        <fullName evidence="1">Uncharacterized protein</fullName>
    </submittedName>
</protein>
<organism evidence="1 2">
    <name type="scientific">Candidatus Collierbacteria bacterium GW2011_GWA2_46_26</name>
    <dbReference type="NCBI Taxonomy" id="1618381"/>
    <lineage>
        <taxon>Bacteria</taxon>
        <taxon>Candidatus Collieribacteriota</taxon>
    </lineage>
</organism>
<evidence type="ECO:0000313" key="2">
    <source>
        <dbReference type="Proteomes" id="UP000034794"/>
    </source>
</evidence>
<reference evidence="1 2" key="1">
    <citation type="journal article" date="2015" name="Nature">
        <title>rRNA introns, odd ribosomes, and small enigmatic genomes across a large radiation of phyla.</title>
        <authorList>
            <person name="Brown C.T."/>
            <person name="Hug L.A."/>
            <person name="Thomas B.C."/>
            <person name="Sharon I."/>
            <person name="Castelle C.J."/>
            <person name="Singh A."/>
            <person name="Wilkins M.J."/>
            <person name="Williams K.H."/>
            <person name="Banfield J.F."/>
        </authorList>
    </citation>
    <scope>NUCLEOTIDE SEQUENCE [LARGE SCALE GENOMIC DNA]</scope>
</reference>
<comment type="caution">
    <text evidence="1">The sequence shown here is derived from an EMBL/GenBank/DDBJ whole genome shotgun (WGS) entry which is preliminary data.</text>
</comment>